<sequence length="233" mass="25598">MPNVLILSFDGFSFSSRQLYETLLPKILSRAIAHEALTIDDALKFIDTGWPSVILITDAVILNGSEESNRLLEAVHQITERGCTTISAGCFVSDAEVEDLNAAFRRFGLRWKAGTYGVMDTVVGLPDPNAIKLSNCIRAFRGEAVFLHGVPQSEAVYVTTNVGRQLVYAAFGSLGFGKIGYVGDLRYAEEGERIVLAMCHLDRPDFQTVRATSRNHTNGSLMTNPLVYRSFTA</sequence>
<proteinExistence type="predicted"/>
<gene>
    <name evidence="1" type="ORF">M011DRAFT_464079</name>
</gene>
<evidence type="ECO:0000313" key="1">
    <source>
        <dbReference type="EMBL" id="KAF2751346.1"/>
    </source>
</evidence>
<evidence type="ECO:0000313" key="2">
    <source>
        <dbReference type="Proteomes" id="UP000799440"/>
    </source>
</evidence>
<accession>A0A6A6VNM4</accession>
<dbReference type="AlphaFoldDB" id="A0A6A6VNM4"/>
<protein>
    <submittedName>
        <fullName evidence="1">Uncharacterized protein</fullName>
    </submittedName>
</protein>
<dbReference type="EMBL" id="MU006562">
    <property type="protein sequence ID" value="KAF2751346.1"/>
    <property type="molecule type" value="Genomic_DNA"/>
</dbReference>
<dbReference type="Proteomes" id="UP000799440">
    <property type="component" value="Unassembled WGS sequence"/>
</dbReference>
<dbReference type="OrthoDB" id="167809at2759"/>
<reference evidence="1" key="1">
    <citation type="journal article" date="2020" name="Stud. Mycol.">
        <title>101 Dothideomycetes genomes: a test case for predicting lifestyles and emergence of pathogens.</title>
        <authorList>
            <person name="Haridas S."/>
            <person name="Albert R."/>
            <person name="Binder M."/>
            <person name="Bloem J."/>
            <person name="Labutti K."/>
            <person name="Salamov A."/>
            <person name="Andreopoulos B."/>
            <person name="Baker S."/>
            <person name="Barry K."/>
            <person name="Bills G."/>
            <person name="Bluhm B."/>
            <person name="Cannon C."/>
            <person name="Castanera R."/>
            <person name="Culley D."/>
            <person name="Daum C."/>
            <person name="Ezra D."/>
            <person name="Gonzalez J."/>
            <person name="Henrissat B."/>
            <person name="Kuo A."/>
            <person name="Liang C."/>
            <person name="Lipzen A."/>
            <person name="Lutzoni F."/>
            <person name="Magnuson J."/>
            <person name="Mondo S."/>
            <person name="Nolan M."/>
            <person name="Ohm R."/>
            <person name="Pangilinan J."/>
            <person name="Park H.-J."/>
            <person name="Ramirez L."/>
            <person name="Alfaro M."/>
            <person name="Sun H."/>
            <person name="Tritt A."/>
            <person name="Yoshinaga Y."/>
            <person name="Zwiers L.-H."/>
            <person name="Turgeon B."/>
            <person name="Goodwin S."/>
            <person name="Spatafora J."/>
            <person name="Crous P."/>
            <person name="Grigoriev I."/>
        </authorList>
    </citation>
    <scope>NUCLEOTIDE SEQUENCE</scope>
    <source>
        <strain evidence="1">CBS 119925</strain>
    </source>
</reference>
<keyword evidence="2" id="KW-1185">Reference proteome</keyword>
<organism evidence="1 2">
    <name type="scientific">Sporormia fimetaria CBS 119925</name>
    <dbReference type="NCBI Taxonomy" id="1340428"/>
    <lineage>
        <taxon>Eukaryota</taxon>
        <taxon>Fungi</taxon>
        <taxon>Dikarya</taxon>
        <taxon>Ascomycota</taxon>
        <taxon>Pezizomycotina</taxon>
        <taxon>Dothideomycetes</taxon>
        <taxon>Pleosporomycetidae</taxon>
        <taxon>Pleosporales</taxon>
        <taxon>Sporormiaceae</taxon>
        <taxon>Sporormia</taxon>
    </lineage>
</organism>
<name>A0A6A6VNM4_9PLEO</name>